<dbReference type="InterPro" id="IPR051021">
    <property type="entry name" value="Mito_Ser/Thr_phosphatase"/>
</dbReference>
<proteinExistence type="predicted"/>
<gene>
    <name evidence="3" type="ORF">C8N29_10355</name>
</gene>
<accession>A0A2T5J1I2</accession>
<dbReference type="PANTHER" id="PTHR20935:SF0">
    <property type="entry name" value="SERINE_THREONINE-PROTEIN PHOSPHATASE PGAM5, MITOCHONDRIAL"/>
    <property type="match status" value="1"/>
</dbReference>
<dbReference type="CDD" id="cd07067">
    <property type="entry name" value="HP_PGM_like"/>
    <property type="match status" value="1"/>
</dbReference>
<protein>
    <submittedName>
        <fullName evidence="3">Phosphohistidine phosphatase SixA</fullName>
    </submittedName>
</protein>
<dbReference type="SMART" id="SM00855">
    <property type="entry name" value="PGAM"/>
    <property type="match status" value="1"/>
</dbReference>
<dbReference type="SUPFAM" id="SSF53254">
    <property type="entry name" value="Phosphoglycerate mutase-like"/>
    <property type="match status" value="1"/>
</dbReference>
<organism evidence="3 4">
    <name type="scientific">Agitococcus lubricus</name>
    <dbReference type="NCBI Taxonomy" id="1077255"/>
    <lineage>
        <taxon>Bacteria</taxon>
        <taxon>Pseudomonadati</taxon>
        <taxon>Pseudomonadota</taxon>
        <taxon>Gammaproteobacteria</taxon>
        <taxon>Moraxellales</taxon>
        <taxon>Moraxellaceae</taxon>
        <taxon>Agitococcus</taxon>
    </lineage>
</organism>
<evidence type="ECO:0000256" key="2">
    <source>
        <dbReference type="PIRSR" id="PIRSR613078-2"/>
    </source>
</evidence>
<comment type="caution">
    <text evidence="3">The sequence shown here is derived from an EMBL/GenBank/DDBJ whole genome shotgun (WGS) entry which is preliminary data.</text>
</comment>
<dbReference type="NCBIfam" id="TIGR00249">
    <property type="entry name" value="sixA"/>
    <property type="match status" value="1"/>
</dbReference>
<evidence type="ECO:0000256" key="1">
    <source>
        <dbReference type="ARBA" id="ARBA00022801"/>
    </source>
</evidence>
<dbReference type="InterPro" id="IPR029033">
    <property type="entry name" value="His_PPase_superfam"/>
</dbReference>
<dbReference type="GO" id="GO:0101006">
    <property type="term" value="F:protein histidine phosphatase activity"/>
    <property type="evidence" value="ECO:0007669"/>
    <property type="project" value="InterPro"/>
</dbReference>
<name>A0A2T5J1I2_9GAMM</name>
<dbReference type="EMBL" id="QAON01000003">
    <property type="protein sequence ID" value="PTQ90302.1"/>
    <property type="molecule type" value="Genomic_DNA"/>
</dbReference>
<sequence>MQIILIRHGQAESQKTTDAARQLTAIGEWQAQQTAAWLLNHGYQLDGLFASPYVRAQQTAYHIGQALDMHMSTTDLITPDSDPTQAIAWLDSLELPETASIALVCHMPIVGRLASYFLAGTTRHDLPFYLAEAKVIELPVLAAGLGKTVTQFVPPEHPI</sequence>
<dbReference type="InterPro" id="IPR004449">
    <property type="entry name" value="SixA"/>
</dbReference>
<dbReference type="AlphaFoldDB" id="A0A2T5J1I2"/>
<keyword evidence="4" id="KW-1185">Reference proteome</keyword>
<dbReference type="OrthoDB" id="2388260at2"/>
<feature type="binding site" evidence="2">
    <location>
        <position position="55"/>
    </location>
    <ligand>
        <name>substrate</name>
    </ligand>
</feature>
<dbReference type="InterPro" id="IPR013078">
    <property type="entry name" value="His_Pase_superF_clade-1"/>
</dbReference>
<keyword evidence="1" id="KW-0378">Hydrolase</keyword>
<dbReference type="GO" id="GO:0005737">
    <property type="term" value="C:cytoplasm"/>
    <property type="evidence" value="ECO:0007669"/>
    <property type="project" value="InterPro"/>
</dbReference>
<dbReference type="Pfam" id="PF00300">
    <property type="entry name" value="His_Phos_1"/>
    <property type="match status" value="1"/>
</dbReference>
<evidence type="ECO:0000313" key="4">
    <source>
        <dbReference type="Proteomes" id="UP000244223"/>
    </source>
</evidence>
<reference evidence="3 4" key="1">
    <citation type="submission" date="2018-04" db="EMBL/GenBank/DDBJ databases">
        <title>Genomic Encyclopedia of Archaeal and Bacterial Type Strains, Phase II (KMG-II): from individual species to whole genera.</title>
        <authorList>
            <person name="Goeker M."/>
        </authorList>
    </citation>
    <scope>NUCLEOTIDE SEQUENCE [LARGE SCALE GENOMIC DNA]</scope>
    <source>
        <strain evidence="3 4">DSM 5822</strain>
    </source>
</reference>
<dbReference type="Gene3D" id="3.40.50.1240">
    <property type="entry name" value="Phosphoglycerate mutase-like"/>
    <property type="match status" value="1"/>
</dbReference>
<dbReference type="PANTHER" id="PTHR20935">
    <property type="entry name" value="PHOSPHOGLYCERATE MUTASE-RELATED"/>
    <property type="match status" value="1"/>
</dbReference>
<evidence type="ECO:0000313" key="3">
    <source>
        <dbReference type="EMBL" id="PTQ90302.1"/>
    </source>
</evidence>
<dbReference type="Proteomes" id="UP000244223">
    <property type="component" value="Unassembled WGS sequence"/>
</dbReference>
<dbReference type="RefSeq" id="WP_107864750.1">
    <property type="nucleotide sequence ID" value="NZ_QAON01000003.1"/>
</dbReference>